<dbReference type="GeneID" id="112053273"/>
<evidence type="ECO:0000256" key="9">
    <source>
        <dbReference type="SAM" id="MobiDB-lite"/>
    </source>
</evidence>
<dbReference type="CDD" id="cd01256">
    <property type="entry name" value="PH_dynamin"/>
    <property type="match status" value="1"/>
</dbReference>
<dbReference type="SMART" id="SM00053">
    <property type="entry name" value="DYNc"/>
    <property type="match status" value="1"/>
</dbReference>
<feature type="domain" description="Dynamin-type G" evidence="12">
    <location>
        <begin position="29"/>
        <end position="295"/>
    </location>
</feature>
<feature type="domain" description="PH" evidence="10">
    <location>
        <begin position="519"/>
        <end position="625"/>
    </location>
</feature>
<evidence type="ECO:0000259" key="12">
    <source>
        <dbReference type="PROSITE" id="PS51718"/>
    </source>
</evidence>
<dbReference type="Pfam" id="PF02212">
    <property type="entry name" value="GED"/>
    <property type="match status" value="1"/>
</dbReference>
<dbReference type="InterPro" id="IPR001849">
    <property type="entry name" value="PH_domain"/>
</dbReference>
<feature type="domain" description="GED" evidence="11">
    <location>
        <begin position="661"/>
        <end position="752"/>
    </location>
</feature>
<name>A0ABM3M7J7_BICAN</name>
<dbReference type="SUPFAM" id="SSF50729">
    <property type="entry name" value="PH domain-like"/>
    <property type="match status" value="1"/>
</dbReference>
<dbReference type="PRINTS" id="PR00195">
    <property type="entry name" value="DYNAMIN"/>
</dbReference>
<dbReference type="Proteomes" id="UP001652582">
    <property type="component" value="Chromosome 4"/>
</dbReference>
<dbReference type="Pfam" id="PF01031">
    <property type="entry name" value="Dynamin_M"/>
    <property type="match status" value="1"/>
</dbReference>
<evidence type="ECO:0000313" key="14">
    <source>
        <dbReference type="RefSeq" id="XP_052747451.1"/>
    </source>
</evidence>
<feature type="region of interest" description="Disordered" evidence="9">
    <location>
        <begin position="751"/>
        <end position="851"/>
    </location>
</feature>
<keyword evidence="2" id="KW-0493">Microtubule</keyword>
<proteinExistence type="inferred from homology"/>
<sequence>MAGNFGMQQLIPIVNKLQDAFVQMGVHMSLDLPQIAVVGGQSAGKSSVLENFVGRDFLPRGSGIVTRRPLILQLINGNAECAEFLHCKGKRFTDFNEVRAEIEAETDRVTGSNKGISPVPINLRVYSPNVLNLTLIDLPGLTKVPIGDQPADIEQQIKGMIFQFIRRESCLILAVTPANTDLANSDALKLAKEVDPQGLRTIGVITKLDLMDDGTDARDVLENKLLPLRRGYIGVVNRSQKDIDGRKDISAALAAERKFFLSHPSYRHLADRLGTPYLQRVLNQQLTNHIRDTLPGLRDKLQKQLLTLEKDVDQYKHFRPDDPSIKTKAMLQMIQQLQTDFERTIEGSGSAQINTNELSGGAKINRLFHERFPFEIVKMEFDEKELRREIAFAIRNIHGIRVGLFTPDMAFEAIVKKQIGRLKEPSLKCVDLVVQELSNVVRVCTERMSRYPRLREETERIIMSHVRSREQQCKDQLILLIDCELAYMNTNHEDFIGFANAQNQSENAAKSGQRSLGNQVIRKGYMCIHNLGIMKGGSRDYWFVLTSESISWFKDEEEREKKYMLPLDGLKLRDLEQGFMSRRHMFALFNPEGRNVYKDYKQLELSCENQDDVDSWKASFLRAGVYPEKTSEAANGDESEGTESSDTSGTSSMDPQLERQVETIRNLVDSYMRIVTKTTRDLVPKTIMMMIINNAKDFINGELLAHLYASGDQSQMMEESPEEALKREEMLRMYHACKEALRIIGDVSMATVSTPVPPPVKNDWLESRLDSNPRLSPPSPGGPRRAAPAQQGSLGQRGAPPVPGGGAGRPAPPLPSRPGGSAPPPPGGRPMPSQGLPAPLIPTRPGSAAGAAVGAMNQLPPHMRQQINQAVGQAVTNAAISELSSAFAKFNRPMPNMPPKLPERPQNGRPF</sequence>
<dbReference type="InterPro" id="IPR030381">
    <property type="entry name" value="G_DYNAMIN_dom"/>
</dbReference>
<evidence type="ECO:0000313" key="13">
    <source>
        <dbReference type="Proteomes" id="UP001652582"/>
    </source>
</evidence>
<keyword evidence="5 8" id="KW-0342">GTP-binding</keyword>
<keyword evidence="4" id="KW-0378">Hydrolase</keyword>
<evidence type="ECO:0000256" key="3">
    <source>
        <dbReference type="ARBA" id="ARBA00022741"/>
    </source>
</evidence>
<evidence type="ECO:0000256" key="6">
    <source>
        <dbReference type="ARBA" id="ARBA00023175"/>
    </source>
</evidence>
<dbReference type="PROSITE" id="PS00410">
    <property type="entry name" value="G_DYNAMIN_1"/>
    <property type="match status" value="1"/>
</dbReference>
<dbReference type="InterPro" id="IPR000375">
    <property type="entry name" value="Dynamin_stalk"/>
</dbReference>
<dbReference type="InterPro" id="IPR019762">
    <property type="entry name" value="Dynamin_GTPase_CS"/>
</dbReference>
<dbReference type="CDD" id="cd08771">
    <property type="entry name" value="DLP_1"/>
    <property type="match status" value="1"/>
</dbReference>
<dbReference type="RefSeq" id="XP_052747451.1">
    <property type="nucleotide sequence ID" value="XM_052891491.1"/>
</dbReference>
<evidence type="ECO:0000256" key="1">
    <source>
        <dbReference type="ARBA" id="ARBA00011980"/>
    </source>
</evidence>
<evidence type="ECO:0000256" key="8">
    <source>
        <dbReference type="RuleBase" id="RU003932"/>
    </source>
</evidence>
<dbReference type="InterPro" id="IPR022812">
    <property type="entry name" value="Dynamin"/>
</dbReference>
<keyword evidence="13" id="KW-1185">Reference proteome</keyword>
<accession>A0ABM3M7J7</accession>
<reference evidence="14" key="1">
    <citation type="submission" date="2025-08" db="UniProtKB">
        <authorList>
            <consortium name="RefSeq"/>
        </authorList>
    </citation>
    <scope>IDENTIFICATION</scope>
</reference>
<evidence type="ECO:0000259" key="11">
    <source>
        <dbReference type="PROSITE" id="PS51388"/>
    </source>
</evidence>
<dbReference type="SMART" id="SM00302">
    <property type="entry name" value="GED"/>
    <property type="match status" value="1"/>
</dbReference>
<dbReference type="Gene3D" id="3.40.50.300">
    <property type="entry name" value="P-loop containing nucleotide triphosphate hydrolases"/>
    <property type="match status" value="1"/>
</dbReference>
<dbReference type="Pfam" id="PF00350">
    <property type="entry name" value="Dynamin_N"/>
    <property type="match status" value="1"/>
</dbReference>
<protein>
    <recommendedName>
        <fullName evidence="1">dynamin GTPase</fullName>
        <ecNumber evidence="1">3.6.5.5</ecNumber>
    </recommendedName>
</protein>
<evidence type="ECO:0000256" key="4">
    <source>
        <dbReference type="ARBA" id="ARBA00022801"/>
    </source>
</evidence>
<dbReference type="SMART" id="SM00233">
    <property type="entry name" value="PH"/>
    <property type="match status" value="1"/>
</dbReference>
<dbReference type="EC" id="3.6.5.5" evidence="1"/>
<evidence type="ECO:0000256" key="2">
    <source>
        <dbReference type="ARBA" id="ARBA00022701"/>
    </source>
</evidence>
<organism evidence="13 14">
    <name type="scientific">Bicyclus anynana</name>
    <name type="common">Squinting bush brown butterfly</name>
    <dbReference type="NCBI Taxonomy" id="110368"/>
    <lineage>
        <taxon>Eukaryota</taxon>
        <taxon>Metazoa</taxon>
        <taxon>Ecdysozoa</taxon>
        <taxon>Arthropoda</taxon>
        <taxon>Hexapoda</taxon>
        <taxon>Insecta</taxon>
        <taxon>Pterygota</taxon>
        <taxon>Neoptera</taxon>
        <taxon>Endopterygota</taxon>
        <taxon>Lepidoptera</taxon>
        <taxon>Glossata</taxon>
        <taxon>Ditrysia</taxon>
        <taxon>Papilionoidea</taxon>
        <taxon>Nymphalidae</taxon>
        <taxon>Satyrinae</taxon>
        <taxon>Satyrini</taxon>
        <taxon>Mycalesina</taxon>
        <taxon>Bicyclus</taxon>
    </lineage>
</organism>
<dbReference type="PROSITE" id="PS51388">
    <property type="entry name" value="GED"/>
    <property type="match status" value="1"/>
</dbReference>
<dbReference type="Gene3D" id="1.20.120.1240">
    <property type="entry name" value="Dynamin, middle domain"/>
    <property type="match status" value="2"/>
</dbReference>
<dbReference type="PANTHER" id="PTHR11566">
    <property type="entry name" value="DYNAMIN"/>
    <property type="match status" value="1"/>
</dbReference>
<keyword evidence="3 8" id="KW-0547">Nucleotide-binding</keyword>
<comment type="catalytic activity">
    <reaction evidence="7">
        <text>GTP + H2O = GDP + phosphate + H(+)</text>
        <dbReference type="Rhea" id="RHEA:19669"/>
        <dbReference type="ChEBI" id="CHEBI:15377"/>
        <dbReference type="ChEBI" id="CHEBI:15378"/>
        <dbReference type="ChEBI" id="CHEBI:37565"/>
        <dbReference type="ChEBI" id="CHEBI:43474"/>
        <dbReference type="ChEBI" id="CHEBI:58189"/>
        <dbReference type="EC" id="3.6.5.5"/>
    </reaction>
</comment>
<feature type="compositionally biased region" description="Low complexity" evidence="9">
    <location>
        <begin position="782"/>
        <end position="799"/>
    </location>
</feature>
<dbReference type="InterPro" id="IPR001401">
    <property type="entry name" value="Dynamin_GTPase"/>
</dbReference>
<dbReference type="PANTHER" id="PTHR11566:SF212">
    <property type="entry name" value="DYNAMIN"/>
    <property type="match status" value="1"/>
</dbReference>
<evidence type="ECO:0000256" key="5">
    <source>
        <dbReference type="ARBA" id="ARBA00023134"/>
    </source>
</evidence>
<dbReference type="InterPro" id="IPR003130">
    <property type="entry name" value="GED"/>
</dbReference>
<dbReference type="InterPro" id="IPR045063">
    <property type="entry name" value="Dynamin_N"/>
</dbReference>
<dbReference type="InterPro" id="IPR027417">
    <property type="entry name" value="P-loop_NTPase"/>
</dbReference>
<dbReference type="PROSITE" id="PS50003">
    <property type="entry name" value="PH_DOMAIN"/>
    <property type="match status" value="1"/>
</dbReference>
<evidence type="ECO:0000256" key="7">
    <source>
        <dbReference type="ARBA" id="ARBA00048040"/>
    </source>
</evidence>
<keyword evidence="6" id="KW-0505">Motor protein</keyword>
<comment type="similarity">
    <text evidence="8">Belongs to the TRAFAC class dynamin-like GTPase superfamily. Dynamin/Fzo/YdjA family.</text>
</comment>
<feature type="region of interest" description="Disordered" evidence="9">
    <location>
        <begin position="890"/>
        <end position="911"/>
    </location>
</feature>
<dbReference type="Pfam" id="PF00169">
    <property type="entry name" value="PH"/>
    <property type="match status" value="1"/>
</dbReference>
<dbReference type="PROSITE" id="PS51718">
    <property type="entry name" value="G_DYNAMIN_2"/>
    <property type="match status" value="1"/>
</dbReference>
<gene>
    <name evidence="14" type="primary">LOC112053273</name>
</gene>
<evidence type="ECO:0000259" key="10">
    <source>
        <dbReference type="PROSITE" id="PS50003"/>
    </source>
</evidence>
<dbReference type="InterPro" id="IPR020850">
    <property type="entry name" value="GED_dom"/>
</dbReference>
<feature type="region of interest" description="Disordered" evidence="9">
    <location>
        <begin position="629"/>
        <end position="659"/>
    </location>
</feature>
<feature type="compositionally biased region" description="Pro residues" evidence="9">
    <location>
        <begin position="810"/>
        <end position="829"/>
    </location>
</feature>
<dbReference type="SUPFAM" id="SSF52540">
    <property type="entry name" value="P-loop containing nucleoside triphosphate hydrolases"/>
    <property type="match status" value="1"/>
</dbReference>